<reference evidence="3" key="2">
    <citation type="submission" date="2018-10" db="UniProtKB">
        <authorList>
            <consortium name="EnsemblPlants"/>
        </authorList>
    </citation>
    <scope>IDENTIFICATION</scope>
</reference>
<dbReference type="InterPro" id="IPR053781">
    <property type="entry name" value="F-box_AtFBL13-like"/>
</dbReference>
<evidence type="ECO:0000256" key="1">
    <source>
        <dbReference type="SAM" id="MobiDB-lite"/>
    </source>
</evidence>
<dbReference type="Gramene" id="TraesCS7D03G1197100.1">
    <property type="protein sequence ID" value="TraesCS7D03G1197100.1.CDS"/>
    <property type="gene ID" value="TraesCS7D03G1197100"/>
</dbReference>
<dbReference type="Gramene" id="TraesMAC7D03G04472020.1">
    <property type="protein sequence ID" value="TraesMAC7D03G04472020.1"/>
    <property type="gene ID" value="TraesMAC7D03G04472020"/>
</dbReference>
<organism evidence="3">
    <name type="scientific">Triticum aestivum</name>
    <name type="common">Wheat</name>
    <dbReference type="NCBI Taxonomy" id="4565"/>
    <lineage>
        <taxon>Eukaryota</taxon>
        <taxon>Viridiplantae</taxon>
        <taxon>Streptophyta</taxon>
        <taxon>Embryophyta</taxon>
        <taxon>Tracheophyta</taxon>
        <taxon>Spermatophyta</taxon>
        <taxon>Magnoliopsida</taxon>
        <taxon>Liliopsida</taxon>
        <taxon>Poales</taxon>
        <taxon>Poaceae</taxon>
        <taxon>BOP clade</taxon>
        <taxon>Pooideae</taxon>
        <taxon>Triticodae</taxon>
        <taxon>Triticeae</taxon>
        <taxon>Triticinae</taxon>
        <taxon>Triticum</taxon>
    </lineage>
</organism>
<dbReference type="CDD" id="cd22160">
    <property type="entry name" value="F-box_AtFBL13-like"/>
    <property type="match status" value="1"/>
</dbReference>
<dbReference type="RefSeq" id="XP_044442551.1">
    <property type="nucleotide sequence ID" value="XM_044586616.1"/>
</dbReference>
<accession>A0A3B6TYD5</accession>
<evidence type="ECO:0000313" key="4">
    <source>
        <dbReference type="Proteomes" id="UP000019116"/>
    </source>
</evidence>
<dbReference type="Gramene" id="TraesSTA7D03G04473730.1">
    <property type="protein sequence ID" value="TraesSTA7D03G04473730.1"/>
    <property type="gene ID" value="TraesSTA7D03G04473730"/>
</dbReference>
<reference evidence="3" key="1">
    <citation type="submission" date="2018-08" db="EMBL/GenBank/DDBJ databases">
        <authorList>
            <person name="Rossello M."/>
        </authorList>
    </citation>
    <scope>NUCLEOTIDE SEQUENCE [LARGE SCALE GENOMIC DNA]</scope>
    <source>
        <strain evidence="3">cv. Chinese Spring</strain>
    </source>
</reference>
<evidence type="ECO:0000313" key="3">
    <source>
        <dbReference type="EnsemblPlants" id="TraesCS7D02G505800.1"/>
    </source>
</evidence>
<dbReference type="InterPro" id="IPR006566">
    <property type="entry name" value="FBD"/>
</dbReference>
<dbReference type="KEGG" id="taes:123168747"/>
<dbReference type="Pfam" id="PF08387">
    <property type="entry name" value="FBD"/>
    <property type="match status" value="1"/>
</dbReference>
<dbReference type="Gramene" id="TraesCS7D02G505800.1">
    <property type="protein sequence ID" value="TraesCS7D02G505800.1"/>
    <property type="gene ID" value="TraesCS7D02G505800"/>
</dbReference>
<dbReference type="InterPro" id="IPR036047">
    <property type="entry name" value="F-box-like_dom_sf"/>
</dbReference>
<dbReference type="Pfam" id="PF24758">
    <property type="entry name" value="LRR_At5g56370"/>
    <property type="match status" value="2"/>
</dbReference>
<sequence>MDAPPPPSPAAHNLKKRKLGRHDEQEPPPESGRASDGVGLDFFNALPDDLLCTIISLLPTKDGARTQALARRWRPLWRSAPLNLVGHGLSGQVGKRVVYISKILAEHPGPALRLSLPCLHERYHDKIEGWLRSQALTDLQELSFGYEPPGFPPYRLPPPPIPQSALRFAPTLRVARICYCYFPKLPAESLNFPHLKQLTMYMLTISDLSASSLNFPHLRQLTTHAVTISGDALHSLLSGCLSLESLILKDNVGVGRLRISSSTIRSIGFSAPHTSVASPVQELLIVDAPCLGRFLPLSGGYGPSTVQIIGAPKLQMTVLLSNGTSKLHIGNGTMGFQEMPAISVTTIMHTVKFLVIDTVGPDLDAVIGFLKCFPCLERLYIISHLRKGMKNVRKYDLLDPIECLTLHLKSVVLQNYWGNKPDVDFAKFFILNAMVLEQMIFITLNSCNEKWMSDQHRRLQVDHRASLHARFEVKSYLSRHWIDFADSKHTHDLSVANPFADRFENRILAFGLTSFVV</sequence>
<dbReference type="Gramene" id="TraesARI7D03G04556690.1">
    <property type="protein sequence ID" value="TraesARI7D03G04556690.1"/>
    <property type="gene ID" value="TraesARI7D03G04556690"/>
</dbReference>
<dbReference type="Gramene" id="TraesROB_scaffold_021928_01G000100.1">
    <property type="protein sequence ID" value="TraesROB_scaffold_021928_01G000100.1"/>
    <property type="gene ID" value="TraesROB_scaffold_021928_01G000100"/>
</dbReference>
<dbReference type="InterPro" id="IPR055411">
    <property type="entry name" value="LRR_FXL15/At3g58940/PEG3-like"/>
</dbReference>
<dbReference type="Gene3D" id="3.80.10.10">
    <property type="entry name" value="Ribonuclease Inhibitor"/>
    <property type="match status" value="1"/>
</dbReference>
<dbReference type="SMART" id="SM00579">
    <property type="entry name" value="FBD"/>
    <property type="match status" value="1"/>
</dbReference>
<dbReference type="Proteomes" id="UP000019116">
    <property type="component" value="Chromosome 7D"/>
</dbReference>
<name>A0A3B6TYD5_WHEAT</name>
<dbReference type="EnsemblPlants" id="TraesCS7D02G505800.1">
    <property type="protein sequence ID" value="TraesCS7D02G505800.1"/>
    <property type="gene ID" value="TraesCS7D02G505800"/>
</dbReference>
<dbReference type="Gene3D" id="1.20.1280.50">
    <property type="match status" value="1"/>
</dbReference>
<evidence type="ECO:0000259" key="2">
    <source>
        <dbReference type="SMART" id="SM00579"/>
    </source>
</evidence>
<dbReference type="Gramene" id="TraesLDM7D03G04486970.1">
    <property type="protein sequence ID" value="TraesLDM7D03G04486970.1"/>
    <property type="gene ID" value="TraesLDM7D03G04486970"/>
</dbReference>
<dbReference type="STRING" id="4565.A0A3B6TYD5"/>
<dbReference type="GeneID" id="123168747"/>
<dbReference type="Gramene" id="TraesJUL7D03G04524640.1">
    <property type="protein sequence ID" value="TraesJUL7D03G04524640.1"/>
    <property type="gene ID" value="TraesJUL7D03G04524640"/>
</dbReference>
<dbReference type="OrthoDB" id="584579at2759"/>
<feature type="domain" description="FBD" evidence="2">
    <location>
        <begin position="402"/>
        <end position="474"/>
    </location>
</feature>
<dbReference type="Gramene" id="TraesLAC7D03G04427570.1">
    <property type="protein sequence ID" value="TraesLAC7D03G04427570.1"/>
    <property type="gene ID" value="TraesLAC7D03G04427570"/>
</dbReference>
<dbReference type="SUPFAM" id="SSF81383">
    <property type="entry name" value="F-box domain"/>
    <property type="match status" value="1"/>
</dbReference>
<dbReference type="PANTHER" id="PTHR32141">
    <property type="match status" value="1"/>
</dbReference>
<feature type="region of interest" description="Disordered" evidence="1">
    <location>
        <begin position="1"/>
        <end position="36"/>
    </location>
</feature>
<dbReference type="InterPro" id="IPR055302">
    <property type="entry name" value="F-box_dom-containing"/>
</dbReference>
<dbReference type="Gramene" id="TraesJAG7D03G04464260.1">
    <property type="protein sequence ID" value="TraesJAG7D03G04464260.1"/>
    <property type="gene ID" value="TraesJAG7D03G04464260"/>
</dbReference>
<keyword evidence="4" id="KW-1185">Reference proteome</keyword>
<dbReference type="InterPro" id="IPR032675">
    <property type="entry name" value="LRR_dom_sf"/>
</dbReference>
<proteinExistence type="predicted"/>
<gene>
    <name evidence="3" type="primary">LOC123168747</name>
</gene>
<dbReference type="AlphaFoldDB" id="A0A3B6TYD5"/>
<dbReference type="PANTHER" id="PTHR32141:SF182">
    <property type="entry name" value="F-BOX DOMAIN-CONTAINING PROTEIN"/>
    <property type="match status" value="1"/>
</dbReference>
<dbReference type="SUPFAM" id="SSF52058">
    <property type="entry name" value="L domain-like"/>
    <property type="match status" value="1"/>
</dbReference>
<dbReference type="Gramene" id="TraesSYM7D03G04534510.1">
    <property type="protein sequence ID" value="TraesSYM7D03G04534510.1"/>
    <property type="gene ID" value="TraesSYM7D03G04534510"/>
</dbReference>
<dbReference type="Gramene" id="TraesWEE_scaffold_091470_01G000200.1">
    <property type="protein sequence ID" value="TraesWEE_scaffold_091470_01G000200.1"/>
    <property type="gene ID" value="TraesWEE_scaffold_091470_01G000200"/>
</dbReference>
<dbReference type="Gramene" id="TraesCAD_scaffold_032797_01G000100.1">
    <property type="protein sequence ID" value="TraesCAD_scaffold_032797_01G000100.1"/>
    <property type="gene ID" value="TraesCAD_scaffold_032797_01G000100"/>
</dbReference>
<dbReference type="OMA" id="TMGFQEM"/>
<protein>
    <recommendedName>
        <fullName evidence="2">FBD domain-containing protein</fullName>
    </recommendedName>
</protein>